<evidence type="ECO:0000313" key="2">
    <source>
        <dbReference type="EMBL" id="HJD52087.1"/>
    </source>
</evidence>
<name>A0A9D2ZTJ7_9MICC</name>
<keyword evidence="1" id="KW-0812">Transmembrane</keyword>
<keyword evidence="1" id="KW-1133">Transmembrane helix</keyword>
<reference evidence="2" key="1">
    <citation type="journal article" date="2021" name="PeerJ">
        <title>Extensive microbial diversity within the chicken gut microbiome revealed by metagenomics and culture.</title>
        <authorList>
            <person name="Gilroy R."/>
            <person name="Ravi A."/>
            <person name="Getino M."/>
            <person name="Pursley I."/>
            <person name="Horton D.L."/>
            <person name="Alikhan N.F."/>
            <person name="Baker D."/>
            <person name="Gharbi K."/>
            <person name="Hall N."/>
            <person name="Watson M."/>
            <person name="Adriaenssens E.M."/>
            <person name="Foster-Nyarko E."/>
            <person name="Jarju S."/>
            <person name="Secka A."/>
            <person name="Antonio M."/>
            <person name="Oren A."/>
            <person name="Chaudhuri R.R."/>
            <person name="La Ragione R."/>
            <person name="Hildebrand F."/>
            <person name="Pallen M.J."/>
        </authorList>
    </citation>
    <scope>NUCLEOTIDE SEQUENCE</scope>
    <source>
        <strain evidence="2">ChiHjej10B9-4811</strain>
    </source>
</reference>
<feature type="transmembrane region" description="Helical" evidence="1">
    <location>
        <begin position="6"/>
        <end position="29"/>
    </location>
</feature>
<protein>
    <submittedName>
        <fullName evidence="2">Uncharacterized protein</fullName>
    </submittedName>
</protein>
<comment type="caution">
    <text evidence="2">The sequence shown here is derived from an EMBL/GenBank/DDBJ whole genome shotgun (WGS) entry which is preliminary data.</text>
</comment>
<sequence>MLEVTGVEIALLLLYLALLVLFFIVLLGFHKKNKTEIRVIRKRLGLGENATGNTDKGA</sequence>
<evidence type="ECO:0000313" key="3">
    <source>
        <dbReference type="Proteomes" id="UP000823908"/>
    </source>
</evidence>
<dbReference type="Proteomes" id="UP000823908">
    <property type="component" value="Unassembled WGS sequence"/>
</dbReference>
<gene>
    <name evidence="2" type="ORF">H9908_09525</name>
</gene>
<keyword evidence="1" id="KW-0472">Membrane</keyword>
<organism evidence="2 3">
    <name type="scientific">Candidatus Rothia avistercoris</name>
    <dbReference type="NCBI Taxonomy" id="2840479"/>
    <lineage>
        <taxon>Bacteria</taxon>
        <taxon>Bacillati</taxon>
        <taxon>Actinomycetota</taxon>
        <taxon>Actinomycetes</taxon>
        <taxon>Micrococcales</taxon>
        <taxon>Micrococcaceae</taxon>
        <taxon>Rothia</taxon>
    </lineage>
</organism>
<accession>A0A9D2ZTJ7</accession>
<proteinExistence type="predicted"/>
<evidence type="ECO:0000256" key="1">
    <source>
        <dbReference type="SAM" id="Phobius"/>
    </source>
</evidence>
<reference evidence="2" key="2">
    <citation type="submission" date="2021-04" db="EMBL/GenBank/DDBJ databases">
        <authorList>
            <person name="Gilroy R."/>
        </authorList>
    </citation>
    <scope>NUCLEOTIDE SEQUENCE</scope>
    <source>
        <strain evidence="2">ChiHjej10B9-4811</strain>
    </source>
</reference>
<dbReference type="AlphaFoldDB" id="A0A9D2ZTJ7"/>
<dbReference type="EMBL" id="DWUS01000215">
    <property type="protein sequence ID" value="HJD52087.1"/>
    <property type="molecule type" value="Genomic_DNA"/>
</dbReference>